<dbReference type="SFLD" id="SFLDG01129">
    <property type="entry name" value="C1.5:_HAD__Beta-PGM__Phosphata"/>
    <property type="match status" value="1"/>
</dbReference>
<gene>
    <name evidence="1" type="ORF">Pla133_00690</name>
</gene>
<protein>
    <submittedName>
        <fullName evidence="1">dUMP phosphatase</fullName>
    </submittedName>
</protein>
<dbReference type="Gene3D" id="3.40.50.1000">
    <property type="entry name" value="HAD superfamily/HAD-like"/>
    <property type="match status" value="1"/>
</dbReference>
<proteinExistence type="predicted"/>
<evidence type="ECO:0000313" key="1">
    <source>
        <dbReference type="EMBL" id="QDU65006.1"/>
    </source>
</evidence>
<dbReference type="InterPro" id="IPR023214">
    <property type="entry name" value="HAD_sf"/>
</dbReference>
<dbReference type="InterPro" id="IPR036412">
    <property type="entry name" value="HAD-like_sf"/>
</dbReference>
<dbReference type="AlphaFoldDB" id="A0A518BDF9"/>
<dbReference type="PANTHER" id="PTHR46649:SF4">
    <property type="entry name" value="HALOACID DEHALOGENASE-LIKE HYDROLASE (HAD) SUPERFAMILY PROTEIN"/>
    <property type="match status" value="1"/>
</dbReference>
<dbReference type="KEGG" id="pbap:Pla133_00690"/>
<accession>A0A518BDF9</accession>
<dbReference type="SUPFAM" id="SSF56784">
    <property type="entry name" value="HAD-like"/>
    <property type="match status" value="1"/>
</dbReference>
<reference evidence="1 2" key="1">
    <citation type="submission" date="2019-02" db="EMBL/GenBank/DDBJ databases">
        <title>Deep-cultivation of Planctomycetes and their phenomic and genomic characterization uncovers novel biology.</title>
        <authorList>
            <person name="Wiegand S."/>
            <person name="Jogler M."/>
            <person name="Boedeker C."/>
            <person name="Pinto D."/>
            <person name="Vollmers J."/>
            <person name="Rivas-Marin E."/>
            <person name="Kohn T."/>
            <person name="Peeters S.H."/>
            <person name="Heuer A."/>
            <person name="Rast P."/>
            <person name="Oberbeckmann S."/>
            <person name="Bunk B."/>
            <person name="Jeske O."/>
            <person name="Meyerdierks A."/>
            <person name="Storesund J.E."/>
            <person name="Kallscheuer N."/>
            <person name="Luecker S."/>
            <person name="Lage O.M."/>
            <person name="Pohl T."/>
            <person name="Merkel B.J."/>
            <person name="Hornburger P."/>
            <person name="Mueller R.-W."/>
            <person name="Bruemmer F."/>
            <person name="Labrenz M."/>
            <person name="Spormann A.M."/>
            <person name="Op den Camp H."/>
            <person name="Overmann J."/>
            <person name="Amann R."/>
            <person name="Jetten M.S.M."/>
            <person name="Mascher T."/>
            <person name="Medema M.H."/>
            <person name="Devos D.P."/>
            <person name="Kaster A.-K."/>
            <person name="Ovreas L."/>
            <person name="Rohde M."/>
            <person name="Galperin M.Y."/>
            <person name="Jogler C."/>
        </authorList>
    </citation>
    <scope>NUCLEOTIDE SEQUENCE [LARGE SCALE GENOMIC DNA]</scope>
    <source>
        <strain evidence="1 2">Pla133</strain>
    </source>
</reference>
<evidence type="ECO:0000313" key="2">
    <source>
        <dbReference type="Proteomes" id="UP000316921"/>
    </source>
</evidence>
<dbReference type="Pfam" id="PF00702">
    <property type="entry name" value="Hydrolase"/>
    <property type="match status" value="1"/>
</dbReference>
<dbReference type="RefSeq" id="WP_145061223.1">
    <property type="nucleotide sequence ID" value="NZ_CP036287.1"/>
</dbReference>
<dbReference type="InterPro" id="IPR006439">
    <property type="entry name" value="HAD-SF_hydro_IA"/>
</dbReference>
<organism evidence="1 2">
    <name type="scientific">Engelhardtia mirabilis</name>
    <dbReference type="NCBI Taxonomy" id="2528011"/>
    <lineage>
        <taxon>Bacteria</taxon>
        <taxon>Pseudomonadati</taxon>
        <taxon>Planctomycetota</taxon>
        <taxon>Planctomycetia</taxon>
        <taxon>Planctomycetia incertae sedis</taxon>
        <taxon>Engelhardtia</taxon>
    </lineage>
</organism>
<name>A0A518BDF9_9BACT</name>
<dbReference type="NCBIfam" id="TIGR01549">
    <property type="entry name" value="HAD-SF-IA-v1"/>
    <property type="match status" value="1"/>
</dbReference>
<sequence length="231" mass="26164">MSLQAVLLDVGHTLLYEQPARQVIYASAGRDRGLEIEDARMLELMRRADRELPARIDGSFRYTDPWLRRFMEVIFVEHLRLPRAELGSLSDELFDRFEDAATFRVFDGAQEFLERVRGRGLRVGVVSNWSERLPRVLAVTGLAGLLDFTVCSATAGVEKPDPDIFRLALHEAGTDGEHAVHCGDHPLRDGLAVQVGMEAVIVDHFNAHPKTDLLRVEDFEQLWAWIEERCG</sequence>
<dbReference type="EMBL" id="CP036287">
    <property type="protein sequence ID" value="QDU65006.1"/>
    <property type="molecule type" value="Genomic_DNA"/>
</dbReference>
<dbReference type="SFLD" id="SFLDS00003">
    <property type="entry name" value="Haloacid_Dehalogenase"/>
    <property type="match status" value="1"/>
</dbReference>
<dbReference type="InterPro" id="IPR044924">
    <property type="entry name" value="HAD-SF_hydro_IA_REG-2-like_cap"/>
</dbReference>
<dbReference type="PANTHER" id="PTHR46649">
    <property type="match status" value="1"/>
</dbReference>
<dbReference type="Proteomes" id="UP000316921">
    <property type="component" value="Chromosome"/>
</dbReference>
<dbReference type="Gene3D" id="1.10.150.720">
    <property type="entry name" value="Haloacid dehalogenase-like hydrolase"/>
    <property type="match status" value="1"/>
</dbReference>
<keyword evidence="2" id="KW-1185">Reference proteome</keyword>